<evidence type="ECO:0000313" key="2">
    <source>
        <dbReference type="Proteomes" id="UP001595945"/>
    </source>
</evidence>
<sequence>MKRRTFLKATAATPIAASGEVTALKERSTVNDVADSYFDALPETKTERNDTVIQCANELCSARKAISGETLNAVVDSGESVSDVVRRLQFGVRILNEYNITDKIDESMIESGRRDLSKYTRYLPLIGSFNNLCNAACVVETPDPNPEAIKGFLFASAAFGLEVVLWTIGTPYKMAWRGTRFIANRTFLRFARHGCRGCIALLMSELHWAIRGSVYGEAVTDSNVEFVWDQIQNLKTDAEEWNYDVNLDFTYEEIQNLIAPEGGSAVGMFPQEKEGLIERYIPDFDLELPNLSELLP</sequence>
<dbReference type="EMBL" id="JBHSHT010000003">
    <property type="protein sequence ID" value="MFC4826679.1"/>
    <property type="molecule type" value="Genomic_DNA"/>
</dbReference>
<protein>
    <recommendedName>
        <fullName evidence="3">Halocarboxylic acid dehydrogenase DehI</fullName>
    </recommendedName>
</protein>
<comment type="caution">
    <text evidence="1">The sequence shown here is derived from an EMBL/GenBank/DDBJ whole genome shotgun (WGS) entry which is preliminary data.</text>
</comment>
<accession>A0ABD5Q832</accession>
<keyword evidence="2" id="KW-1185">Reference proteome</keyword>
<reference evidence="1 2" key="1">
    <citation type="journal article" date="2019" name="Int. J. Syst. Evol. Microbiol.">
        <title>The Global Catalogue of Microorganisms (GCM) 10K type strain sequencing project: providing services to taxonomists for standard genome sequencing and annotation.</title>
        <authorList>
            <consortium name="The Broad Institute Genomics Platform"/>
            <consortium name="The Broad Institute Genome Sequencing Center for Infectious Disease"/>
            <person name="Wu L."/>
            <person name="Ma J."/>
        </authorList>
    </citation>
    <scope>NUCLEOTIDE SEQUENCE [LARGE SCALE GENOMIC DNA]</scope>
    <source>
        <strain evidence="1 2">XZYJ18</strain>
    </source>
</reference>
<name>A0ABD5Q832_9EURY</name>
<evidence type="ECO:0008006" key="3">
    <source>
        <dbReference type="Google" id="ProtNLM"/>
    </source>
</evidence>
<gene>
    <name evidence="1" type="ORF">ACFO9K_20680</name>
</gene>
<dbReference type="RefSeq" id="WP_254270897.1">
    <property type="nucleotide sequence ID" value="NZ_CP100403.1"/>
</dbReference>
<dbReference type="Proteomes" id="UP001595945">
    <property type="component" value="Unassembled WGS sequence"/>
</dbReference>
<evidence type="ECO:0000313" key="1">
    <source>
        <dbReference type="EMBL" id="MFC4826679.1"/>
    </source>
</evidence>
<organism evidence="1 2">
    <name type="scientific">Halorussus aquaticus</name>
    <dbReference type="NCBI Taxonomy" id="2953748"/>
    <lineage>
        <taxon>Archaea</taxon>
        <taxon>Methanobacteriati</taxon>
        <taxon>Methanobacteriota</taxon>
        <taxon>Stenosarchaea group</taxon>
        <taxon>Halobacteria</taxon>
        <taxon>Halobacteriales</taxon>
        <taxon>Haladaptataceae</taxon>
        <taxon>Halorussus</taxon>
    </lineage>
</organism>
<proteinExistence type="predicted"/>
<dbReference type="GeneID" id="73047809"/>
<dbReference type="AlphaFoldDB" id="A0ABD5Q832"/>